<accession>A0A6A4GGJ2</accession>
<dbReference type="PANTHER" id="PTHR40465">
    <property type="entry name" value="CHROMOSOME 1, WHOLE GENOME SHOTGUN SEQUENCE"/>
    <property type="match status" value="1"/>
</dbReference>
<dbReference type="EMBL" id="ML770134">
    <property type="protein sequence ID" value="KAE9384497.1"/>
    <property type="molecule type" value="Genomic_DNA"/>
</dbReference>
<dbReference type="InterPro" id="IPR045339">
    <property type="entry name" value="DUF6534"/>
</dbReference>
<dbReference type="PANTHER" id="PTHR40465:SF1">
    <property type="entry name" value="DUF6534 DOMAIN-CONTAINING PROTEIN"/>
    <property type="match status" value="1"/>
</dbReference>
<organism evidence="3 4">
    <name type="scientific">Gymnopus androsaceus JB14</name>
    <dbReference type="NCBI Taxonomy" id="1447944"/>
    <lineage>
        <taxon>Eukaryota</taxon>
        <taxon>Fungi</taxon>
        <taxon>Dikarya</taxon>
        <taxon>Basidiomycota</taxon>
        <taxon>Agaricomycotina</taxon>
        <taxon>Agaricomycetes</taxon>
        <taxon>Agaricomycetidae</taxon>
        <taxon>Agaricales</taxon>
        <taxon>Marasmiineae</taxon>
        <taxon>Omphalotaceae</taxon>
        <taxon>Gymnopus</taxon>
    </lineage>
</organism>
<keyword evidence="1" id="KW-0472">Membrane</keyword>
<feature type="transmembrane region" description="Helical" evidence="1">
    <location>
        <begin position="12"/>
        <end position="37"/>
    </location>
</feature>
<feature type="transmembrane region" description="Helical" evidence="1">
    <location>
        <begin position="88"/>
        <end position="108"/>
    </location>
</feature>
<keyword evidence="4" id="KW-1185">Reference proteome</keyword>
<feature type="transmembrane region" description="Helical" evidence="1">
    <location>
        <begin position="120"/>
        <end position="146"/>
    </location>
</feature>
<dbReference type="Proteomes" id="UP000799118">
    <property type="component" value="Unassembled WGS sequence"/>
</dbReference>
<keyword evidence="1" id="KW-0812">Transmembrane</keyword>
<gene>
    <name evidence="3" type="ORF">BT96DRAFT_1026875</name>
</gene>
<evidence type="ECO:0000313" key="3">
    <source>
        <dbReference type="EMBL" id="KAE9384497.1"/>
    </source>
</evidence>
<keyword evidence="1" id="KW-1133">Transmembrane helix</keyword>
<proteinExistence type="predicted"/>
<feature type="domain" description="DUF6534" evidence="2">
    <location>
        <begin position="169"/>
        <end position="252"/>
    </location>
</feature>
<dbReference type="AlphaFoldDB" id="A0A6A4GGJ2"/>
<evidence type="ECO:0000259" key="2">
    <source>
        <dbReference type="Pfam" id="PF20152"/>
    </source>
</evidence>
<evidence type="ECO:0000313" key="4">
    <source>
        <dbReference type="Proteomes" id="UP000799118"/>
    </source>
</evidence>
<name>A0A6A4GGJ2_9AGAR</name>
<protein>
    <recommendedName>
        <fullName evidence="2">DUF6534 domain-containing protein</fullName>
    </recommendedName>
</protein>
<feature type="transmembrane region" description="Helical" evidence="1">
    <location>
        <begin position="202"/>
        <end position="225"/>
    </location>
</feature>
<reference evidence="3" key="1">
    <citation type="journal article" date="2019" name="Environ. Microbiol.">
        <title>Fungal ecological strategies reflected in gene transcription - a case study of two litter decomposers.</title>
        <authorList>
            <person name="Barbi F."/>
            <person name="Kohler A."/>
            <person name="Barry K."/>
            <person name="Baskaran P."/>
            <person name="Daum C."/>
            <person name="Fauchery L."/>
            <person name="Ihrmark K."/>
            <person name="Kuo A."/>
            <person name="LaButti K."/>
            <person name="Lipzen A."/>
            <person name="Morin E."/>
            <person name="Grigoriev I.V."/>
            <person name="Henrissat B."/>
            <person name="Lindahl B."/>
            <person name="Martin F."/>
        </authorList>
    </citation>
    <scope>NUCLEOTIDE SEQUENCE</scope>
    <source>
        <strain evidence="3">JB14</strain>
    </source>
</reference>
<sequence length="309" mass="34495">MSSSASSLEATLGGLLVSVLIATFLYAITCFQAFLYWRTKFNDYLGVRVLVWAVWVFETMHTTCFWFYLYTILVKYYGVPQEMEQRHWSVTISIVFHGLITACVQSYYSYRVYVLSSGRWLIPTICWMLCGMEAVGALALAILFYRVGPVVWTEKWEFLATIDIGVDLAVGVVNTTMLCYYLHRRKTGYRSTDQMVTKIIEWSVESGLVTALAALAILIACLVAPDTAVYISMTSFYGKFFSNALLASLNGRGPFSPFRPMLIPPTQSTMGTMGISTGSTVPNFAVHISETTEMSSFSSPNKTAFDGVI</sequence>
<evidence type="ECO:0000256" key="1">
    <source>
        <dbReference type="SAM" id="Phobius"/>
    </source>
</evidence>
<feature type="transmembrane region" description="Helical" evidence="1">
    <location>
        <begin position="158"/>
        <end position="182"/>
    </location>
</feature>
<feature type="transmembrane region" description="Helical" evidence="1">
    <location>
        <begin position="49"/>
        <end position="68"/>
    </location>
</feature>
<dbReference type="Pfam" id="PF20152">
    <property type="entry name" value="DUF6534"/>
    <property type="match status" value="1"/>
</dbReference>
<dbReference type="OrthoDB" id="3231781at2759"/>